<evidence type="ECO:0000256" key="4">
    <source>
        <dbReference type="SAM" id="Phobius"/>
    </source>
</evidence>
<dbReference type="AlphaFoldDB" id="F4SDN2"/>
<dbReference type="SUPFAM" id="SSF52743">
    <property type="entry name" value="Subtilisin-like"/>
    <property type="match status" value="1"/>
</dbReference>
<keyword evidence="6" id="KW-1185">Reference proteome</keyword>
<evidence type="ECO:0000256" key="2">
    <source>
        <dbReference type="ARBA" id="ARBA00022801"/>
    </source>
</evidence>
<organism evidence="6">
    <name type="scientific">Melampsora larici-populina (strain 98AG31 / pathotype 3-4-7)</name>
    <name type="common">Poplar leaf rust fungus</name>
    <dbReference type="NCBI Taxonomy" id="747676"/>
    <lineage>
        <taxon>Eukaryota</taxon>
        <taxon>Fungi</taxon>
        <taxon>Dikarya</taxon>
        <taxon>Basidiomycota</taxon>
        <taxon>Pucciniomycotina</taxon>
        <taxon>Pucciniomycetes</taxon>
        <taxon>Pucciniales</taxon>
        <taxon>Melampsoraceae</taxon>
        <taxon>Melampsora</taxon>
    </lineage>
</organism>
<evidence type="ECO:0000313" key="6">
    <source>
        <dbReference type="Proteomes" id="UP000001072"/>
    </source>
</evidence>
<dbReference type="GO" id="GO:0004252">
    <property type="term" value="F:serine-type endopeptidase activity"/>
    <property type="evidence" value="ECO:0007669"/>
    <property type="project" value="InterPro"/>
</dbReference>
<proteinExistence type="predicted"/>
<keyword evidence="4" id="KW-0472">Membrane</keyword>
<dbReference type="GO" id="GO:0005802">
    <property type="term" value="C:trans-Golgi network"/>
    <property type="evidence" value="ECO:0007669"/>
    <property type="project" value="TreeGrafter"/>
</dbReference>
<dbReference type="HOGENOM" id="CLU_1023370_0_0_1"/>
<dbReference type="PANTHER" id="PTHR42884">
    <property type="entry name" value="PROPROTEIN CONVERTASE SUBTILISIN/KEXIN-RELATED"/>
    <property type="match status" value="1"/>
</dbReference>
<dbReference type="GO" id="GO:0000139">
    <property type="term" value="C:Golgi membrane"/>
    <property type="evidence" value="ECO:0007669"/>
    <property type="project" value="TreeGrafter"/>
</dbReference>
<keyword evidence="4" id="KW-1133">Transmembrane helix</keyword>
<keyword evidence="4" id="KW-0812">Transmembrane</keyword>
<dbReference type="VEuPathDB" id="FungiDB:MELLADRAFT_123648"/>
<accession>F4SDN2</accession>
<dbReference type="Proteomes" id="UP000001072">
    <property type="component" value="Unassembled WGS sequence"/>
</dbReference>
<dbReference type="KEGG" id="mlr:MELLADRAFT_123648"/>
<dbReference type="STRING" id="747676.F4SDN2"/>
<dbReference type="Gene3D" id="3.40.50.200">
    <property type="entry name" value="Peptidase S8/S53 domain"/>
    <property type="match status" value="1"/>
</dbReference>
<dbReference type="EMBL" id="GL883273">
    <property type="protein sequence ID" value="EGF97244.1"/>
    <property type="molecule type" value="Genomic_DNA"/>
</dbReference>
<evidence type="ECO:0000256" key="1">
    <source>
        <dbReference type="ARBA" id="ARBA00022670"/>
    </source>
</evidence>
<sequence length="272" mass="30689">MNSPLRLPVLITGLATTLAFTIWWIRKPSTVWNTYDSKVILPIKTEDGLSELNPSWISNALYLLFLDPQKPRPDQIMSTSGLIRSHHHRLATRFDCKVGDAQISTRDELPLAPILIKSQQGESDQRGQDRLLFGLTLSKELDGSDRNFSRYQQSNSTTLIIKRELEAPVLKKREEMKSLSQRLGSQFDIKDPLWPKQWHTANDELCQHIINVTDVWASGITGKHVALAIVDDGLAMTLDDLKVCAANMVVTYSSGSGDDIVMKQFIIFVSWN</sequence>
<feature type="transmembrane region" description="Helical" evidence="4">
    <location>
        <begin position="7"/>
        <end position="25"/>
    </location>
</feature>
<dbReference type="PANTHER" id="PTHR42884:SF14">
    <property type="entry name" value="NEUROENDOCRINE CONVERTASE 1"/>
    <property type="match status" value="1"/>
</dbReference>
<evidence type="ECO:0000256" key="3">
    <source>
        <dbReference type="ARBA" id="ARBA00022825"/>
    </source>
</evidence>
<dbReference type="OrthoDB" id="300641at2759"/>
<dbReference type="InterPro" id="IPR036852">
    <property type="entry name" value="Peptidase_S8/S53_dom_sf"/>
</dbReference>
<dbReference type="InParanoid" id="F4SDN2"/>
<keyword evidence="1 5" id="KW-0645">Protease</keyword>
<gene>
    <name evidence="5" type="ORF">MELLADRAFT_123648</name>
</gene>
<protein>
    <submittedName>
        <fullName evidence="5">Pheromone processing endoprotease</fullName>
    </submittedName>
</protein>
<evidence type="ECO:0000313" key="5">
    <source>
        <dbReference type="EMBL" id="EGF97244.1"/>
    </source>
</evidence>
<keyword evidence="2" id="KW-0378">Hydrolase</keyword>
<dbReference type="GO" id="GO:0016485">
    <property type="term" value="P:protein processing"/>
    <property type="evidence" value="ECO:0007669"/>
    <property type="project" value="TreeGrafter"/>
</dbReference>
<dbReference type="RefSeq" id="XP_007419486.1">
    <property type="nucleotide sequence ID" value="XM_007419424.1"/>
</dbReference>
<name>F4SDN2_MELLP</name>
<dbReference type="GeneID" id="18926439"/>
<keyword evidence="3" id="KW-0720">Serine protease</keyword>
<reference evidence="6" key="1">
    <citation type="journal article" date="2011" name="Proc. Natl. Acad. Sci. U.S.A.">
        <title>Obligate biotrophy features unraveled by the genomic analysis of rust fungi.</title>
        <authorList>
            <person name="Duplessis S."/>
            <person name="Cuomo C.A."/>
            <person name="Lin Y.-C."/>
            <person name="Aerts A."/>
            <person name="Tisserant E."/>
            <person name="Veneault-Fourrey C."/>
            <person name="Joly D.L."/>
            <person name="Hacquard S."/>
            <person name="Amselem J."/>
            <person name="Cantarel B.L."/>
            <person name="Chiu R."/>
            <person name="Coutinho P.M."/>
            <person name="Feau N."/>
            <person name="Field M."/>
            <person name="Frey P."/>
            <person name="Gelhaye E."/>
            <person name="Goldberg J."/>
            <person name="Grabherr M.G."/>
            <person name="Kodira C.D."/>
            <person name="Kohler A."/>
            <person name="Kuees U."/>
            <person name="Lindquist E.A."/>
            <person name="Lucas S.M."/>
            <person name="Mago R."/>
            <person name="Mauceli E."/>
            <person name="Morin E."/>
            <person name="Murat C."/>
            <person name="Pangilinan J.L."/>
            <person name="Park R."/>
            <person name="Pearson M."/>
            <person name="Quesneville H."/>
            <person name="Rouhier N."/>
            <person name="Sakthikumar S."/>
            <person name="Salamov A.A."/>
            <person name="Schmutz J."/>
            <person name="Selles B."/>
            <person name="Shapiro H."/>
            <person name="Tanguay P."/>
            <person name="Tuskan G.A."/>
            <person name="Henrissat B."/>
            <person name="Van de Peer Y."/>
            <person name="Rouze P."/>
            <person name="Ellis J.G."/>
            <person name="Dodds P.N."/>
            <person name="Schein J.E."/>
            <person name="Zhong S."/>
            <person name="Hamelin R.C."/>
            <person name="Grigoriev I.V."/>
            <person name="Szabo L.J."/>
            <person name="Martin F."/>
        </authorList>
    </citation>
    <scope>NUCLEOTIDE SEQUENCE [LARGE SCALE GENOMIC DNA]</scope>
    <source>
        <strain evidence="6">98AG31 / pathotype 3-4-7</strain>
    </source>
</reference>